<evidence type="ECO:0000256" key="5">
    <source>
        <dbReference type="ARBA" id="ARBA00023125"/>
    </source>
</evidence>
<dbReference type="SMART" id="SM00493">
    <property type="entry name" value="TOPRIM"/>
    <property type="match status" value="1"/>
</dbReference>
<evidence type="ECO:0000256" key="1">
    <source>
        <dbReference type="ARBA" id="ARBA00000213"/>
    </source>
</evidence>
<evidence type="ECO:0000256" key="9">
    <source>
        <dbReference type="ARBA" id="ARBA00032235"/>
    </source>
</evidence>
<dbReference type="InterPro" id="IPR013826">
    <property type="entry name" value="Topo_IA_cen_sub3"/>
</dbReference>
<dbReference type="InterPro" id="IPR013825">
    <property type="entry name" value="Topo_IA_cen_sub2"/>
</dbReference>
<comment type="catalytic activity">
    <reaction evidence="1">
        <text>ATP-independent breakage of single-stranded DNA, followed by passage and rejoining.</text>
        <dbReference type="EC" id="5.6.2.1"/>
    </reaction>
</comment>
<dbReference type="GO" id="GO:0006265">
    <property type="term" value="P:DNA topological change"/>
    <property type="evidence" value="ECO:0007669"/>
    <property type="project" value="InterPro"/>
</dbReference>
<evidence type="ECO:0000256" key="4">
    <source>
        <dbReference type="ARBA" id="ARBA00023029"/>
    </source>
</evidence>
<dbReference type="Pfam" id="PF13342">
    <property type="entry name" value="Toprim_Crpt"/>
    <property type="match status" value="1"/>
</dbReference>
<dbReference type="Gene3D" id="1.10.290.10">
    <property type="entry name" value="Topoisomerase I, domain 4"/>
    <property type="match status" value="1"/>
</dbReference>
<dbReference type="RefSeq" id="WP_003230046.1">
    <property type="nucleotide sequence ID" value="NC_022437.1"/>
</dbReference>
<keyword evidence="6" id="KW-0413">Isomerase</keyword>
<dbReference type="EMBL" id="JQ737005">
    <property type="protein sequence ID" value="AFS51717.1"/>
    <property type="molecule type" value="Genomic_DNA"/>
</dbReference>
<dbReference type="InterPro" id="IPR025589">
    <property type="entry name" value="Toprim_C_rpt"/>
</dbReference>
<evidence type="ECO:0000256" key="8">
    <source>
        <dbReference type="ARBA" id="ARBA00031985"/>
    </source>
</evidence>
<dbReference type="Gene3D" id="1.10.460.10">
    <property type="entry name" value="Topoisomerase I, domain 2"/>
    <property type="match status" value="1"/>
</dbReference>
<dbReference type="SMART" id="SM00436">
    <property type="entry name" value="TOP1Bc"/>
    <property type="match status" value="1"/>
</dbReference>
<dbReference type="PANTHER" id="PTHR11390">
    <property type="entry name" value="PROKARYOTIC DNA TOPOISOMERASE"/>
    <property type="match status" value="1"/>
</dbReference>
<dbReference type="Gene3D" id="3.40.50.140">
    <property type="match status" value="1"/>
</dbReference>
<evidence type="ECO:0000313" key="15">
    <source>
        <dbReference type="Proteomes" id="UP000006045"/>
    </source>
</evidence>
<dbReference type="SMART" id="SM00437">
    <property type="entry name" value="TOP1Ac"/>
    <property type="match status" value="1"/>
</dbReference>
<dbReference type="Proteomes" id="UP000006045">
    <property type="component" value="Plasmid pMP-R124"/>
</dbReference>
<dbReference type="InterPro" id="IPR006171">
    <property type="entry name" value="TOPRIM_dom"/>
</dbReference>
<name>K0WNJ5_PSEFL</name>
<dbReference type="PANTHER" id="PTHR11390:SF21">
    <property type="entry name" value="DNA TOPOISOMERASE 3-ALPHA"/>
    <property type="match status" value="1"/>
</dbReference>
<dbReference type="HOGENOM" id="CLU_002929_5_2_6"/>
<dbReference type="SUPFAM" id="SSF56712">
    <property type="entry name" value="Prokaryotic type I DNA topoisomerase"/>
    <property type="match status" value="1"/>
</dbReference>
<evidence type="ECO:0000256" key="6">
    <source>
        <dbReference type="ARBA" id="ARBA00023235"/>
    </source>
</evidence>
<evidence type="ECO:0000256" key="2">
    <source>
        <dbReference type="ARBA" id="ARBA00009446"/>
    </source>
</evidence>
<proteinExistence type="inferred from homology"/>
<dbReference type="GO" id="GO:0006310">
    <property type="term" value="P:DNA recombination"/>
    <property type="evidence" value="ECO:0007669"/>
    <property type="project" value="TreeGrafter"/>
</dbReference>
<dbReference type="AlphaFoldDB" id="K0WNJ5"/>
<dbReference type="GO" id="GO:0006281">
    <property type="term" value="P:DNA repair"/>
    <property type="evidence" value="ECO:0007669"/>
    <property type="project" value="TreeGrafter"/>
</dbReference>
<evidence type="ECO:0000256" key="3">
    <source>
        <dbReference type="ARBA" id="ARBA00012891"/>
    </source>
</evidence>
<dbReference type="OrthoDB" id="9803554at2"/>
<geneLocation type="plasmid" evidence="13 15">
    <name>pMP-R124</name>
</geneLocation>
<dbReference type="PROSITE" id="PS50880">
    <property type="entry name" value="TOPRIM"/>
    <property type="match status" value="1"/>
</dbReference>
<dbReference type="InterPro" id="IPR003602">
    <property type="entry name" value="Topo_IA_DNA-bd_dom"/>
</dbReference>
<dbReference type="GO" id="GO:0003677">
    <property type="term" value="F:DNA binding"/>
    <property type="evidence" value="ECO:0007669"/>
    <property type="project" value="UniProtKB-KW"/>
</dbReference>
<dbReference type="PRINTS" id="PR00417">
    <property type="entry name" value="PRTPISMRASEI"/>
</dbReference>
<organism evidence="13">
    <name type="scientific">Pseudomonas fluorescens R124</name>
    <dbReference type="NCBI Taxonomy" id="743713"/>
    <lineage>
        <taxon>Bacteria</taxon>
        <taxon>Pseudomonadati</taxon>
        <taxon>Pseudomonadota</taxon>
        <taxon>Gammaproteobacteria</taxon>
        <taxon>Pseudomonadales</taxon>
        <taxon>Pseudomonadaceae</taxon>
        <taxon>Pseudomonas</taxon>
    </lineage>
</organism>
<evidence type="ECO:0000256" key="7">
    <source>
        <dbReference type="ARBA" id="ARBA00030003"/>
    </source>
</evidence>
<reference evidence="13" key="1">
    <citation type="submission" date="2012-03" db="EMBL/GenBank/DDBJ databases">
        <title>The genome of cave-isolated P. fluorescens strain R124 demonstrates phenotypic adaptation to the mineral environment.</title>
        <authorList>
            <person name="Barton M.D."/>
            <person name="Petronio M."/>
            <person name="Giarrizzo J.G."/>
            <person name="Bowling B."/>
            <person name="Barton H.A."/>
        </authorList>
    </citation>
    <scope>NUCLEOTIDE SEQUENCE</scope>
    <source>
        <strain evidence="13">R124</strain>
        <plasmid evidence="13">pMP-R124</plasmid>
    </source>
</reference>
<dbReference type="Gene3D" id="2.70.20.10">
    <property type="entry name" value="Topoisomerase I, domain 3"/>
    <property type="match status" value="1"/>
</dbReference>
<dbReference type="InterPro" id="IPR003601">
    <property type="entry name" value="Topo_IA_2"/>
</dbReference>
<keyword evidence="13" id="KW-0614">Plasmid</keyword>
<dbReference type="InterPro" id="IPR034144">
    <property type="entry name" value="TOPRIM_TopoIII"/>
</dbReference>
<dbReference type="Pfam" id="PF01131">
    <property type="entry name" value="Topoisom_bac"/>
    <property type="match status" value="1"/>
</dbReference>
<dbReference type="InterPro" id="IPR023405">
    <property type="entry name" value="Topo_IA_core_domain"/>
</dbReference>
<accession>K0WNJ5</accession>
<evidence type="ECO:0000259" key="12">
    <source>
        <dbReference type="PROSITE" id="PS52039"/>
    </source>
</evidence>
<evidence type="ECO:0000313" key="13">
    <source>
        <dbReference type="EMBL" id="AFS51717.1"/>
    </source>
</evidence>
<dbReference type="CDD" id="cd03362">
    <property type="entry name" value="TOPRIM_TopoIA_TopoIII"/>
    <property type="match status" value="1"/>
</dbReference>
<reference evidence="14 15" key="2">
    <citation type="submission" date="2012-08" db="EMBL/GenBank/DDBJ databases">
        <title>The genome of cave-isolated P. fluorescens strain R124 demonstrates phenotypic adaptation to the mineral environment.</title>
        <authorList>
            <person name="Barton M.D."/>
            <person name="Petronio M."/>
            <person name="Giarrizzo J.G."/>
            <person name="Bowling B.V."/>
            <person name="Barton H.A."/>
        </authorList>
    </citation>
    <scope>NUCLEOTIDE SEQUENCE [LARGE SCALE GENOMIC DNA]</scope>
    <source>
        <strain evidence="14 15">R124</strain>
        <plasmid evidence="14 15">pMP-R124</plasmid>
    </source>
</reference>
<dbReference type="InterPro" id="IPR000380">
    <property type="entry name" value="Topo_IA"/>
</dbReference>
<dbReference type="EC" id="5.6.2.1" evidence="3"/>
<dbReference type="PROSITE" id="PS52039">
    <property type="entry name" value="TOPO_IA_2"/>
    <property type="match status" value="1"/>
</dbReference>
<dbReference type="GO" id="GO:0043597">
    <property type="term" value="C:cytoplasmic replication fork"/>
    <property type="evidence" value="ECO:0007669"/>
    <property type="project" value="TreeGrafter"/>
</dbReference>
<evidence type="ECO:0000256" key="10">
    <source>
        <dbReference type="ARBA" id="ARBA00032877"/>
    </source>
</evidence>
<feature type="domain" description="Topo IA-type catalytic" evidence="12">
    <location>
        <begin position="149"/>
        <end position="615"/>
    </location>
</feature>
<sequence length="712" mass="77830">MRVYIAEKPQLGKVIAEALGNGRSRGGYIECGQDIVTWCVGHLLALAGPEVHNPAYAKWNAADLPLKLRPEKYLPIPATQDQLKIVGELIGKATEIVHAGDPDDEGQLLVDEVLLYYGNRSPVKRVLINDLNANAARKALENLRDNTEFYGLSQKALGRSIGDQLYGFNMTRAYTLAAQAKGIKGVLSVGRVQTVILGLIVNRYLANRSHAAAHFHSVTSTLAFAASRIGARLVVPADAPVDDKGRIIEEQYAESLAARCRNAAVVVKQADVSEKTTAAPLPFSLLDLQVQISREHGIDAEKTLAITQALREKYKAITYNRSDCCYLTDEQFEEAPATLAALTRLLPDLGYVFADVESERKSRAFNNSKVSAHTGIIPTAANFDVAQLTADELKVYLAIVKRYLAQFMPEKRHLAAEVRFDVAGNEFVARSTKVTVPGWTIAISAEVNDEEDGEGGAQDESPFELLTALAIGTSGLCEAVTVTKEKTRPQPLYTEPTLLKDLQRVAKYVKDPRIKQLLLDRDQGKAAGENGGIGTPATRGAMLAKLQDRKFYTVEKKKLVPTPLGLEFIAALPEIATTPDMTALWHEQQQKIERGELTVDEFLDELEVFIADQIRNVDVGNIQQQAAFQIDARCPMDGGELKVTQRVIGCLSCTFKLWPEISSKTLTSTQLQALLTKGKTGVIKGFKSGAGKSFDAALKLDGEGKVKMVFNR</sequence>
<protein>
    <recommendedName>
        <fullName evidence="3">DNA topoisomerase</fullName>
        <ecNumber evidence="3">5.6.2.1</ecNumber>
    </recommendedName>
    <alternativeName>
        <fullName evidence="10">Omega-protein</fullName>
    </alternativeName>
    <alternativeName>
        <fullName evidence="9">Relaxing enzyme</fullName>
    </alternativeName>
    <alternativeName>
        <fullName evidence="7">Swivelase</fullName>
    </alternativeName>
    <alternativeName>
        <fullName evidence="8">Untwisting enzyme</fullName>
    </alternativeName>
</protein>
<dbReference type="InterPro" id="IPR013824">
    <property type="entry name" value="Topo_IA_cen_sub1"/>
</dbReference>
<dbReference type="InterPro" id="IPR013497">
    <property type="entry name" value="Topo_IA_cen"/>
</dbReference>
<feature type="domain" description="Toprim" evidence="11">
    <location>
        <begin position="1"/>
        <end position="132"/>
    </location>
</feature>
<comment type="similarity">
    <text evidence="2">Belongs to the type IA topoisomerase family.</text>
</comment>
<dbReference type="EMBL" id="CM001562">
    <property type="protein sequence ID" value="EJZ60962.1"/>
    <property type="molecule type" value="Genomic_DNA"/>
</dbReference>
<dbReference type="Pfam" id="PF01751">
    <property type="entry name" value="Toprim"/>
    <property type="match status" value="1"/>
</dbReference>
<keyword evidence="5" id="KW-0238">DNA-binding</keyword>
<keyword evidence="4" id="KW-0799">Topoisomerase</keyword>
<gene>
    <name evidence="13" type="primary">traE</name>
    <name evidence="13" type="ORF">I1A_000041</name>
</gene>
<evidence type="ECO:0000313" key="14">
    <source>
        <dbReference type="EMBL" id="EJZ60962.1"/>
    </source>
</evidence>
<dbReference type="GO" id="GO:0003917">
    <property type="term" value="F:DNA topoisomerase type I (single strand cut, ATP-independent) activity"/>
    <property type="evidence" value="ECO:0007669"/>
    <property type="project" value="UniProtKB-EC"/>
</dbReference>
<evidence type="ECO:0000259" key="11">
    <source>
        <dbReference type="PROSITE" id="PS50880"/>
    </source>
</evidence>